<feature type="domain" description="PIN" evidence="1">
    <location>
        <begin position="5"/>
        <end position="125"/>
    </location>
</feature>
<dbReference type="STRING" id="466.Lmac_1913"/>
<gene>
    <name evidence="2" type="ORF">Lmac_1913</name>
</gene>
<reference evidence="2 3" key="1">
    <citation type="submission" date="2015-11" db="EMBL/GenBank/DDBJ databases">
        <title>Genomic analysis of 38 Legionella species identifies large and diverse effector repertoires.</title>
        <authorList>
            <person name="Burstein D."/>
            <person name="Amaro F."/>
            <person name="Zusman T."/>
            <person name="Lifshitz Z."/>
            <person name="Cohen O."/>
            <person name="Gilbert J.A."/>
            <person name="Pupko T."/>
            <person name="Shuman H.A."/>
            <person name="Segal G."/>
        </authorList>
    </citation>
    <scope>NUCLEOTIDE SEQUENCE [LARGE SCALE GENOMIC DNA]</scope>
    <source>
        <strain evidence="2 3">PX-1-G2-E2</strain>
    </source>
</reference>
<comment type="caution">
    <text evidence="2">The sequence shown here is derived from an EMBL/GenBank/DDBJ whole genome shotgun (WGS) entry which is preliminary data.</text>
</comment>
<dbReference type="EMBL" id="LNYL01000044">
    <property type="protein sequence ID" value="KTD25549.1"/>
    <property type="molecule type" value="Genomic_DNA"/>
</dbReference>
<dbReference type="SUPFAM" id="SSF88723">
    <property type="entry name" value="PIN domain-like"/>
    <property type="match status" value="1"/>
</dbReference>
<evidence type="ECO:0000259" key="1">
    <source>
        <dbReference type="Pfam" id="PF01850"/>
    </source>
</evidence>
<dbReference type="InterPro" id="IPR002716">
    <property type="entry name" value="PIN_dom"/>
</dbReference>
<dbReference type="InterPro" id="IPR052919">
    <property type="entry name" value="TA_system_RNase"/>
</dbReference>
<protein>
    <submittedName>
        <fullName evidence="2">PIN domain protein</fullName>
    </submittedName>
</protein>
<evidence type="ECO:0000313" key="2">
    <source>
        <dbReference type="EMBL" id="KTD25549.1"/>
    </source>
</evidence>
<dbReference type="OrthoDB" id="9798990at2"/>
<keyword evidence="3" id="KW-1185">Reference proteome</keyword>
<dbReference type="Gene3D" id="3.40.50.1010">
    <property type="entry name" value="5'-nuclease"/>
    <property type="match status" value="1"/>
</dbReference>
<accession>A0A0W0W002</accession>
<dbReference type="Proteomes" id="UP000054908">
    <property type="component" value="Unassembled WGS sequence"/>
</dbReference>
<proteinExistence type="predicted"/>
<name>A0A0W0W002_9GAMM</name>
<dbReference type="InterPro" id="IPR029060">
    <property type="entry name" value="PIN-like_dom_sf"/>
</dbReference>
<dbReference type="AlphaFoldDB" id="A0A0W0W002"/>
<sequence length="134" mass="15301">MNNFLIDTHVFLWLNFSPEKLAQNLLDQLQDRKNQVSVSVISFWEISLKYQLGKLSLSGILPDELLDSAKQMGIPVANLSPNEFASFFKLPSVDGHKDPFDRLIVWQCLMQNLTLVSTDSKFKDYIDLGLKVLI</sequence>
<organism evidence="2 3">
    <name type="scientific">Legionella maceachernii</name>
    <dbReference type="NCBI Taxonomy" id="466"/>
    <lineage>
        <taxon>Bacteria</taxon>
        <taxon>Pseudomonadati</taxon>
        <taxon>Pseudomonadota</taxon>
        <taxon>Gammaproteobacteria</taxon>
        <taxon>Legionellales</taxon>
        <taxon>Legionellaceae</taxon>
        <taxon>Legionella</taxon>
    </lineage>
</organism>
<evidence type="ECO:0000313" key="3">
    <source>
        <dbReference type="Proteomes" id="UP000054908"/>
    </source>
</evidence>
<dbReference type="PANTHER" id="PTHR36173:SF2">
    <property type="entry name" value="RIBONUCLEASE VAPC16"/>
    <property type="match status" value="1"/>
</dbReference>
<dbReference type="CDD" id="cd09872">
    <property type="entry name" value="PIN_Sll0205-like"/>
    <property type="match status" value="1"/>
</dbReference>
<dbReference type="PANTHER" id="PTHR36173">
    <property type="entry name" value="RIBONUCLEASE VAPC16-RELATED"/>
    <property type="match status" value="1"/>
</dbReference>
<dbReference type="RefSeq" id="WP_058452664.1">
    <property type="nucleotide sequence ID" value="NZ_CAAAIB010000002.1"/>
</dbReference>
<dbReference type="Pfam" id="PF01850">
    <property type="entry name" value="PIN"/>
    <property type="match status" value="1"/>
</dbReference>
<dbReference type="InterPro" id="IPR041705">
    <property type="entry name" value="PIN_Sll0205"/>
</dbReference>
<dbReference type="PATRIC" id="fig|466.6.peg.2020"/>